<feature type="signal peptide" evidence="1">
    <location>
        <begin position="1"/>
        <end position="15"/>
    </location>
</feature>
<reference evidence="3 4" key="1">
    <citation type="submission" date="2019-02" db="EMBL/GenBank/DDBJ databases">
        <title>Deep-cultivation of Planctomycetes and their phenomic and genomic characterization uncovers novel biology.</title>
        <authorList>
            <person name="Wiegand S."/>
            <person name="Jogler M."/>
            <person name="Boedeker C."/>
            <person name="Pinto D."/>
            <person name="Vollmers J."/>
            <person name="Rivas-Marin E."/>
            <person name="Kohn T."/>
            <person name="Peeters S.H."/>
            <person name="Heuer A."/>
            <person name="Rast P."/>
            <person name="Oberbeckmann S."/>
            <person name="Bunk B."/>
            <person name="Jeske O."/>
            <person name="Meyerdierks A."/>
            <person name="Storesund J.E."/>
            <person name="Kallscheuer N."/>
            <person name="Luecker S."/>
            <person name="Lage O.M."/>
            <person name="Pohl T."/>
            <person name="Merkel B.J."/>
            <person name="Hornburger P."/>
            <person name="Mueller R.-W."/>
            <person name="Bruemmer F."/>
            <person name="Labrenz M."/>
            <person name="Spormann A.M."/>
            <person name="Op Den Camp H."/>
            <person name="Overmann J."/>
            <person name="Amann R."/>
            <person name="Jetten M.S.M."/>
            <person name="Mascher T."/>
            <person name="Medema M.H."/>
            <person name="Devos D.P."/>
            <person name="Kaster A.-K."/>
            <person name="Ovreas L."/>
            <person name="Rohde M."/>
            <person name="Galperin M.Y."/>
            <person name="Jogler C."/>
        </authorList>
    </citation>
    <scope>NUCLEOTIDE SEQUENCE [LARGE SCALE GENOMIC DNA]</scope>
    <source>
        <strain evidence="3 4">Pla144</strain>
    </source>
</reference>
<proteinExistence type="predicted"/>
<evidence type="ECO:0000313" key="4">
    <source>
        <dbReference type="Proteomes" id="UP000318437"/>
    </source>
</evidence>
<dbReference type="OrthoDB" id="291501at2"/>
<accession>A0A5C6CZX8</accession>
<sequence precursor="true">MVFLVVALLSPTAVALTNLTVNGDFESPSAPGFVTFNAPSNFLGWRVTNGGVDVVADNFYAPASGHQSLDLNSVASGSVFQDVATNFGQAYLFVFSFAANPLPDNPAFPSPAIKIMEARWNGTVLGTFVQDTTGHTASNVGWLDYAFGVFGTGVDRITFTSLTVGSAGPAIDNIRLWVVPEPSTFVLLSGSITLRLLVRRGCQLVTLPVLARRISPQSGHEQNLNRDYPQ</sequence>
<keyword evidence="4" id="KW-1185">Reference proteome</keyword>
<keyword evidence="1" id="KW-0732">Signal</keyword>
<dbReference type="Proteomes" id="UP000318437">
    <property type="component" value="Unassembled WGS sequence"/>
</dbReference>
<evidence type="ECO:0000256" key="1">
    <source>
        <dbReference type="SAM" id="SignalP"/>
    </source>
</evidence>
<gene>
    <name evidence="3" type="ORF">Pla144_02630</name>
</gene>
<organism evidence="3 4">
    <name type="scientific">Bythopirellula polymerisocia</name>
    <dbReference type="NCBI Taxonomy" id="2528003"/>
    <lineage>
        <taxon>Bacteria</taxon>
        <taxon>Pseudomonadati</taxon>
        <taxon>Planctomycetota</taxon>
        <taxon>Planctomycetia</taxon>
        <taxon>Pirellulales</taxon>
        <taxon>Lacipirellulaceae</taxon>
        <taxon>Bythopirellula</taxon>
    </lineage>
</organism>
<name>A0A5C6CZX8_9BACT</name>
<dbReference type="InterPro" id="IPR006946">
    <property type="entry name" value="DGR2-like_dom"/>
</dbReference>
<feature type="chain" id="PRO_5023051890" description="DUF642 domain-containing protein" evidence="1">
    <location>
        <begin position="16"/>
        <end position="230"/>
    </location>
</feature>
<evidence type="ECO:0000259" key="2">
    <source>
        <dbReference type="Pfam" id="PF04862"/>
    </source>
</evidence>
<dbReference type="AlphaFoldDB" id="A0A5C6CZX8"/>
<dbReference type="Gene3D" id="2.60.120.260">
    <property type="entry name" value="Galactose-binding domain-like"/>
    <property type="match status" value="1"/>
</dbReference>
<dbReference type="EMBL" id="SJPS01000001">
    <property type="protein sequence ID" value="TWU29485.1"/>
    <property type="molecule type" value="Genomic_DNA"/>
</dbReference>
<evidence type="ECO:0000313" key="3">
    <source>
        <dbReference type="EMBL" id="TWU29485.1"/>
    </source>
</evidence>
<dbReference type="Pfam" id="PF04862">
    <property type="entry name" value="DUF642"/>
    <property type="match status" value="1"/>
</dbReference>
<protein>
    <recommendedName>
        <fullName evidence="2">DUF642 domain-containing protein</fullName>
    </recommendedName>
</protein>
<comment type="caution">
    <text evidence="3">The sequence shown here is derived from an EMBL/GenBank/DDBJ whole genome shotgun (WGS) entry which is preliminary data.</text>
</comment>
<feature type="domain" description="DUF642" evidence="2">
    <location>
        <begin position="20"/>
        <end position="175"/>
    </location>
</feature>